<dbReference type="Proteomes" id="UP000809789">
    <property type="component" value="Unassembled WGS sequence"/>
</dbReference>
<dbReference type="AlphaFoldDB" id="A0A8K0KVW1"/>
<evidence type="ECO:0000256" key="1">
    <source>
        <dbReference type="SAM" id="MobiDB-lite"/>
    </source>
</evidence>
<feature type="compositionally biased region" description="Low complexity" evidence="1">
    <location>
        <begin position="61"/>
        <end position="71"/>
    </location>
</feature>
<keyword evidence="3" id="KW-1185">Reference proteome</keyword>
<comment type="caution">
    <text evidence="2">The sequence shown here is derived from an EMBL/GenBank/DDBJ whole genome shotgun (WGS) entry which is preliminary data.</text>
</comment>
<evidence type="ECO:0000313" key="2">
    <source>
        <dbReference type="EMBL" id="KAG8622915.1"/>
    </source>
</evidence>
<feature type="compositionally biased region" description="Basic and acidic residues" evidence="1">
    <location>
        <begin position="39"/>
        <end position="52"/>
    </location>
</feature>
<proteinExistence type="predicted"/>
<evidence type="ECO:0000313" key="3">
    <source>
        <dbReference type="Proteomes" id="UP000809789"/>
    </source>
</evidence>
<accession>A0A8K0KVW1</accession>
<feature type="region of interest" description="Disordered" evidence="1">
    <location>
        <begin position="235"/>
        <end position="255"/>
    </location>
</feature>
<gene>
    <name evidence="2" type="ORF">KVT40_009232</name>
</gene>
<sequence>MVLTDPSDKSIWYRTSGPLPTQEEKFAAEQGDSGTSRRPTPDVARKGRRPDQIADGGGNATSRSTSYTTSSEQDYDVIYEHTQQEDDNDIDSRTQQQIVNVQPAHTQKTDKQDLTAAPLLSMRQNNTITPSGLNVGPTTSHVTSVDPLFKHIIDSHAVYISRLRAQLAVTEEASSIINALSRGASLSPDQRLMFESIDRELSGWSASAKYNTIGVRTAVGQLRCLKTMLGGDGRVGKGNALGGEGEAGQEGRGRN</sequence>
<reference evidence="2" key="1">
    <citation type="submission" date="2021-07" db="EMBL/GenBank/DDBJ databases">
        <title>Elsinoe batatas strain:CRI-CJ2 Genome sequencing and assembly.</title>
        <authorList>
            <person name="Huang L."/>
        </authorList>
    </citation>
    <scope>NUCLEOTIDE SEQUENCE</scope>
    <source>
        <strain evidence="2">CRI-CJ2</strain>
    </source>
</reference>
<feature type="compositionally biased region" description="Gly residues" evidence="1">
    <location>
        <begin position="239"/>
        <end position="248"/>
    </location>
</feature>
<feature type="region of interest" description="Disordered" evidence="1">
    <location>
        <begin position="1"/>
        <end position="72"/>
    </location>
</feature>
<protein>
    <submittedName>
        <fullName evidence="2">Uncharacterized protein</fullName>
    </submittedName>
</protein>
<organism evidence="2 3">
    <name type="scientific">Elsinoe batatas</name>
    <dbReference type="NCBI Taxonomy" id="2601811"/>
    <lineage>
        <taxon>Eukaryota</taxon>
        <taxon>Fungi</taxon>
        <taxon>Dikarya</taxon>
        <taxon>Ascomycota</taxon>
        <taxon>Pezizomycotina</taxon>
        <taxon>Dothideomycetes</taxon>
        <taxon>Dothideomycetidae</taxon>
        <taxon>Myriangiales</taxon>
        <taxon>Elsinoaceae</taxon>
        <taxon>Elsinoe</taxon>
    </lineage>
</organism>
<name>A0A8K0KVW1_9PEZI</name>
<dbReference type="EMBL" id="JAESVG020000011">
    <property type="protein sequence ID" value="KAG8622915.1"/>
    <property type="molecule type" value="Genomic_DNA"/>
</dbReference>